<protein>
    <submittedName>
        <fullName evidence="2">Phage integrase family protein</fullName>
    </submittedName>
</protein>
<dbReference type="KEGG" id="wso:WSWS_01565"/>
<dbReference type="SUPFAM" id="SSF56349">
    <property type="entry name" value="DNA breaking-rejoining enzymes"/>
    <property type="match status" value="1"/>
</dbReference>
<dbReference type="GO" id="GO:0015074">
    <property type="term" value="P:DNA integration"/>
    <property type="evidence" value="ECO:0007669"/>
    <property type="project" value="InterPro"/>
</dbReference>
<dbReference type="InterPro" id="IPR002104">
    <property type="entry name" value="Integrase_catalytic"/>
</dbReference>
<dbReference type="InterPro" id="IPR011010">
    <property type="entry name" value="DNA_brk_join_enz"/>
</dbReference>
<dbReference type="AlphaFoldDB" id="A0A288Q9Z0"/>
<dbReference type="InterPro" id="IPR013762">
    <property type="entry name" value="Integrase-like_cat_sf"/>
</dbReference>
<comment type="caution">
    <text evidence="2">The sequence shown here is derived from an EMBL/GenBank/DDBJ whole genome shotgun (WGS) entry which is preliminary data.</text>
</comment>
<sequence length="409" mass="46561">MAKSPTFTKVKDGKHKGEYLIRVQYRDVETGKLKSLPRKYARTKSDALKLWSEMTNQPKTPTSQEKFQQNTLLATSFEHWANQRLDAGLARSESARQRLNRSIEIVNKFAPRVTVENTTQVTIGTLIRSTQEAHAEKWKLTTNGVAGKTATQLRQFFDETQGYRQNPVPKRAIEIFFLLDEIESSGGAPVLTWEQLEKTRKFVMSKVRTASIFDTGAWLGTWLATETGARTGEILGAEFGDIHQNNQEVIVFNISKFFNLTEDRFTSHVKARITGENRDSLALSDELVTALREFEKRRKKFLDANHIDVANKLVMLDIKRVKRTAEAKPARIAPFEVQLEALRKLMKMPNLTVYSFRKTIAIQLVADGVPIAQVAQIMGHTPETLMRYYIKPQGTPLDVLNMFNDKRAS</sequence>
<dbReference type="Pfam" id="PF00589">
    <property type="entry name" value="Phage_integrase"/>
    <property type="match status" value="1"/>
</dbReference>
<dbReference type="Gene3D" id="1.10.443.10">
    <property type="entry name" value="Intergrase catalytic core"/>
    <property type="match status" value="1"/>
</dbReference>
<dbReference type="PROSITE" id="PS51898">
    <property type="entry name" value="TYR_RECOMBINASE"/>
    <property type="match status" value="1"/>
</dbReference>
<dbReference type="GeneID" id="94546746"/>
<organism evidence="2 3">
    <name type="scientific">Weissella soli</name>
    <dbReference type="NCBI Taxonomy" id="155866"/>
    <lineage>
        <taxon>Bacteria</taxon>
        <taxon>Bacillati</taxon>
        <taxon>Bacillota</taxon>
        <taxon>Bacilli</taxon>
        <taxon>Lactobacillales</taxon>
        <taxon>Lactobacillaceae</taxon>
        <taxon>Weissella</taxon>
    </lineage>
</organism>
<evidence type="ECO:0000256" key="1">
    <source>
        <dbReference type="ARBA" id="ARBA00023172"/>
    </source>
</evidence>
<dbReference type="GO" id="GO:0003677">
    <property type="term" value="F:DNA binding"/>
    <property type="evidence" value="ECO:0007669"/>
    <property type="project" value="InterPro"/>
</dbReference>
<name>A0A288Q9Z0_9LACO</name>
<proteinExistence type="predicted"/>
<evidence type="ECO:0000313" key="3">
    <source>
        <dbReference type="Proteomes" id="UP000254912"/>
    </source>
</evidence>
<dbReference type="RefSeq" id="WP_070230717.1">
    <property type="nucleotide sequence ID" value="NZ_BJYO01000003.1"/>
</dbReference>
<keyword evidence="3" id="KW-1185">Reference proteome</keyword>
<reference evidence="2 3" key="1">
    <citation type="submission" date="2018-07" db="EMBL/GenBank/DDBJ databases">
        <title>Genomic Encyclopedia of Type Strains, Phase III (KMG-III): the genomes of soil and plant-associated and newly described type strains.</title>
        <authorList>
            <person name="Whitman W."/>
        </authorList>
    </citation>
    <scope>NUCLEOTIDE SEQUENCE [LARGE SCALE GENOMIC DNA]</scope>
    <source>
        <strain evidence="2 3">CECT 7031</strain>
    </source>
</reference>
<dbReference type="GO" id="GO:0006310">
    <property type="term" value="P:DNA recombination"/>
    <property type="evidence" value="ECO:0007669"/>
    <property type="project" value="UniProtKB-KW"/>
</dbReference>
<dbReference type="Proteomes" id="UP000254912">
    <property type="component" value="Unassembled WGS sequence"/>
</dbReference>
<gene>
    <name evidence="2" type="ORF">DFP99_1124</name>
</gene>
<dbReference type="CDD" id="cd00397">
    <property type="entry name" value="DNA_BRE_C"/>
    <property type="match status" value="1"/>
</dbReference>
<evidence type="ECO:0000313" key="2">
    <source>
        <dbReference type="EMBL" id="RDL06735.1"/>
    </source>
</evidence>
<dbReference type="EMBL" id="QRAS01000002">
    <property type="protein sequence ID" value="RDL06735.1"/>
    <property type="molecule type" value="Genomic_DNA"/>
</dbReference>
<accession>A0A288Q9Z0</accession>
<keyword evidence="1" id="KW-0233">DNA recombination</keyword>